<evidence type="ECO:0000256" key="2">
    <source>
        <dbReference type="ARBA" id="ARBA00023239"/>
    </source>
</evidence>
<dbReference type="OrthoDB" id="2998174at2759"/>
<dbReference type="Gene3D" id="1.10.600.10">
    <property type="entry name" value="Farnesyl Diphosphate Synthase"/>
    <property type="match status" value="1"/>
</dbReference>
<dbReference type="InterPro" id="IPR008949">
    <property type="entry name" value="Isoprenoid_synthase_dom_sf"/>
</dbReference>
<accession>A0A371DBK1</accession>
<comment type="similarity">
    <text evidence="1">Belongs to the trichodiene synthase family.</text>
</comment>
<organism evidence="3 4">
    <name type="scientific">Lentinus brumalis</name>
    <dbReference type="NCBI Taxonomy" id="2498619"/>
    <lineage>
        <taxon>Eukaryota</taxon>
        <taxon>Fungi</taxon>
        <taxon>Dikarya</taxon>
        <taxon>Basidiomycota</taxon>
        <taxon>Agaricomycotina</taxon>
        <taxon>Agaricomycetes</taxon>
        <taxon>Polyporales</taxon>
        <taxon>Polyporaceae</taxon>
        <taxon>Lentinus</taxon>
    </lineage>
</organism>
<dbReference type="SUPFAM" id="SSF48576">
    <property type="entry name" value="Terpenoid synthases"/>
    <property type="match status" value="1"/>
</dbReference>
<dbReference type="STRING" id="139420.A0A371DBK1"/>
<dbReference type="Proteomes" id="UP000256964">
    <property type="component" value="Unassembled WGS sequence"/>
</dbReference>
<keyword evidence="4" id="KW-1185">Reference proteome</keyword>
<sequence>MSPGTRSDAVLRAKLEAELALWPSDINPAVVSKILDGSCVYTETTYGHTTPKHRFFIALYTACLMYVDDLGERDLDAVMRFTGRFAKGEDHPDPVLNRLAGLLRQSHELWPQYGADAIIAGTLDAVTAMYIEYTAKHLVIKPSATRFPYYFRTRAGIGPPFIHFIFMNTWRSTPESYLQLLPYMEHWTLGTNLSFYKEELAGETNNYVHLRAAAEETSANHVLRQLVDEVLDTAHTMDVLTSEDAELAALWQKYFHGYLEFSLKAKRYRLAELGYEA</sequence>
<dbReference type="Pfam" id="PF06330">
    <property type="entry name" value="TRI5"/>
    <property type="match status" value="1"/>
</dbReference>
<name>A0A371DBK1_9APHY</name>
<dbReference type="SFLD" id="SFLDG01021">
    <property type="entry name" value="Trichodiene_Synthase_Like"/>
    <property type="match status" value="1"/>
</dbReference>
<dbReference type="SFLD" id="SFLDS00005">
    <property type="entry name" value="Isoprenoid_Synthase_Type_I"/>
    <property type="match status" value="1"/>
</dbReference>
<protein>
    <submittedName>
        <fullName evidence="3">Terpenoid synthase</fullName>
    </submittedName>
</protein>
<proteinExistence type="inferred from homology"/>
<evidence type="ECO:0000313" key="3">
    <source>
        <dbReference type="EMBL" id="RDX49921.1"/>
    </source>
</evidence>
<dbReference type="GO" id="GO:0016838">
    <property type="term" value="F:carbon-oxygen lyase activity, acting on phosphates"/>
    <property type="evidence" value="ECO:0007669"/>
    <property type="project" value="InterPro"/>
</dbReference>
<dbReference type="AlphaFoldDB" id="A0A371DBK1"/>
<reference evidence="3 4" key="1">
    <citation type="journal article" date="2018" name="Biotechnol. Biofuels">
        <title>Integrative visual omics of the white-rot fungus Polyporus brumalis exposes the biotechnological potential of its oxidative enzymes for delignifying raw plant biomass.</title>
        <authorList>
            <person name="Miyauchi S."/>
            <person name="Rancon A."/>
            <person name="Drula E."/>
            <person name="Hage H."/>
            <person name="Chaduli D."/>
            <person name="Favel A."/>
            <person name="Grisel S."/>
            <person name="Henrissat B."/>
            <person name="Herpoel-Gimbert I."/>
            <person name="Ruiz-Duenas F.J."/>
            <person name="Chevret D."/>
            <person name="Hainaut M."/>
            <person name="Lin J."/>
            <person name="Wang M."/>
            <person name="Pangilinan J."/>
            <person name="Lipzen A."/>
            <person name="Lesage-Meessen L."/>
            <person name="Navarro D."/>
            <person name="Riley R."/>
            <person name="Grigoriev I.V."/>
            <person name="Zhou S."/>
            <person name="Raouche S."/>
            <person name="Rosso M.N."/>
        </authorList>
    </citation>
    <scope>NUCLEOTIDE SEQUENCE [LARGE SCALE GENOMIC DNA]</scope>
    <source>
        <strain evidence="3 4">BRFM 1820</strain>
    </source>
</reference>
<dbReference type="InterPro" id="IPR024652">
    <property type="entry name" value="Trichodiene_synth"/>
</dbReference>
<gene>
    <name evidence="3" type="ORF">OH76DRAFT_1350051</name>
</gene>
<evidence type="ECO:0000256" key="1">
    <source>
        <dbReference type="ARBA" id="ARBA00007946"/>
    </source>
</evidence>
<keyword evidence="2" id="KW-0456">Lyase</keyword>
<evidence type="ECO:0000313" key="4">
    <source>
        <dbReference type="Proteomes" id="UP000256964"/>
    </source>
</evidence>
<dbReference type="EMBL" id="KZ857402">
    <property type="protein sequence ID" value="RDX49921.1"/>
    <property type="molecule type" value="Genomic_DNA"/>
</dbReference>